<gene>
    <name evidence="3" type="ORF">NCTC10643_00770</name>
</gene>
<feature type="domain" description="Chlorhexidine efflux transporter" evidence="2">
    <location>
        <begin position="69"/>
        <end position="132"/>
    </location>
</feature>
<dbReference type="RefSeq" id="WP_126301577.1">
    <property type="nucleotide sequence ID" value="NZ_LR134495.1"/>
</dbReference>
<reference evidence="3" key="1">
    <citation type="submission" date="2018-12" db="EMBL/GenBank/DDBJ databases">
        <authorList>
            <consortium name="Pathogen Informatics"/>
        </authorList>
    </citation>
    <scope>NUCLEOTIDE SEQUENCE [LARGE SCALE GENOMIC DNA]</scope>
    <source>
        <strain evidence="3">NCTC10643</strain>
    </source>
</reference>
<keyword evidence="1" id="KW-0472">Membrane</keyword>
<dbReference type="AlphaFoldDB" id="A0A448T8E4"/>
<keyword evidence="1" id="KW-1133">Transmembrane helix</keyword>
<proteinExistence type="predicted"/>
<dbReference type="NCBIfam" id="NF033664">
    <property type="entry name" value="PACE_transport"/>
    <property type="match status" value="1"/>
</dbReference>
<protein>
    <submittedName>
        <fullName evidence="3">Predicted membrane protein</fullName>
    </submittedName>
</protein>
<dbReference type="InterPro" id="IPR007896">
    <property type="entry name" value="BTP_bacteria"/>
</dbReference>
<dbReference type="EMBL" id="LR134495">
    <property type="protein sequence ID" value="VEI76229.1"/>
    <property type="molecule type" value="Genomic_DNA"/>
</dbReference>
<feature type="transmembrane region" description="Helical" evidence="1">
    <location>
        <begin position="79"/>
        <end position="97"/>
    </location>
</feature>
<sequence>MTAWERVFHALLFECFAIIFTVILTSWLTSHRMLDLTALIVMISIIAMVWNVIFNWGFDKVFTGERVQRGLGIRILHSLLFEGGLLVFTIPLVMYMLDIGWWQAFVMDIGMTLFVLVYSVIFNWVYDHLRLRWVKSG</sequence>
<feature type="domain" description="Chlorhexidine efflux transporter" evidence="2">
    <location>
        <begin position="1"/>
        <end position="62"/>
    </location>
</feature>
<dbReference type="Proteomes" id="UP000271188">
    <property type="component" value="Chromosome"/>
</dbReference>
<dbReference type="Pfam" id="PF05232">
    <property type="entry name" value="BTP"/>
    <property type="match status" value="2"/>
</dbReference>
<keyword evidence="1" id="KW-0812">Transmembrane</keyword>
<feature type="transmembrane region" description="Helical" evidence="1">
    <location>
        <begin position="36"/>
        <end position="58"/>
    </location>
</feature>
<evidence type="ECO:0000256" key="1">
    <source>
        <dbReference type="SAM" id="Phobius"/>
    </source>
</evidence>
<name>A0A448T8E4_MANHA</name>
<feature type="transmembrane region" description="Helical" evidence="1">
    <location>
        <begin position="7"/>
        <end position="30"/>
    </location>
</feature>
<dbReference type="InterPro" id="IPR058208">
    <property type="entry name" value="PACE"/>
</dbReference>
<accession>A0A448T8E4</accession>
<organism evidence="3 4">
    <name type="scientific">Mannheimia haemolytica</name>
    <name type="common">Pasteurella haemolytica</name>
    <dbReference type="NCBI Taxonomy" id="75985"/>
    <lineage>
        <taxon>Bacteria</taxon>
        <taxon>Pseudomonadati</taxon>
        <taxon>Pseudomonadota</taxon>
        <taxon>Gammaproteobacteria</taxon>
        <taxon>Pasteurellales</taxon>
        <taxon>Pasteurellaceae</taxon>
        <taxon>Mannheimia</taxon>
    </lineage>
</organism>
<evidence type="ECO:0000313" key="4">
    <source>
        <dbReference type="Proteomes" id="UP000271188"/>
    </source>
</evidence>
<evidence type="ECO:0000313" key="3">
    <source>
        <dbReference type="EMBL" id="VEI76229.1"/>
    </source>
</evidence>
<evidence type="ECO:0000259" key="2">
    <source>
        <dbReference type="Pfam" id="PF05232"/>
    </source>
</evidence>
<feature type="transmembrane region" description="Helical" evidence="1">
    <location>
        <begin position="103"/>
        <end position="126"/>
    </location>
</feature>